<organism evidence="1 2">
    <name type="scientific">Polyporus arcularius HHB13444</name>
    <dbReference type="NCBI Taxonomy" id="1314778"/>
    <lineage>
        <taxon>Eukaryota</taxon>
        <taxon>Fungi</taxon>
        <taxon>Dikarya</taxon>
        <taxon>Basidiomycota</taxon>
        <taxon>Agaricomycotina</taxon>
        <taxon>Agaricomycetes</taxon>
        <taxon>Polyporales</taxon>
        <taxon>Polyporaceae</taxon>
        <taxon>Polyporus</taxon>
    </lineage>
</organism>
<evidence type="ECO:0000313" key="2">
    <source>
        <dbReference type="Proteomes" id="UP000308197"/>
    </source>
</evidence>
<proteinExistence type="predicted"/>
<protein>
    <submittedName>
        <fullName evidence="1">Uncharacterized protein</fullName>
    </submittedName>
</protein>
<evidence type="ECO:0000313" key="1">
    <source>
        <dbReference type="EMBL" id="TFK90724.1"/>
    </source>
</evidence>
<reference evidence="1 2" key="1">
    <citation type="journal article" date="2019" name="Nat. Ecol. Evol.">
        <title>Megaphylogeny resolves global patterns of mushroom evolution.</title>
        <authorList>
            <person name="Varga T."/>
            <person name="Krizsan K."/>
            <person name="Foldi C."/>
            <person name="Dima B."/>
            <person name="Sanchez-Garcia M."/>
            <person name="Sanchez-Ramirez S."/>
            <person name="Szollosi G.J."/>
            <person name="Szarkandi J.G."/>
            <person name="Papp V."/>
            <person name="Albert L."/>
            <person name="Andreopoulos W."/>
            <person name="Angelini C."/>
            <person name="Antonin V."/>
            <person name="Barry K.W."/>
            <person name="Bougher N.L."/>
            <person name="Buchanan P."/>
            <person name="Buyck B."/>
            <person name="Bense V."/>
            <person name="Catcheside P."/>
            <person name="Chovatia M."/>
            <person name="Cooper J."/>
            <person name="Damon W."/>
            <person name="Desjardin D."/>
            <person name="Finy P."/>
            <person name="Geml J."/>
            <person name="Haridas S."/>
            <person name="Hughes K."/>
            <person name="Justo A."/>
            <person name="Karasinski D."/>
            <person name="Kautmanova I."/>
            <person name="Kiss B."/>
            <person name="Kocsube S."/>
            <person name="Kotiranta H."/>
            <person name="LaButti K.M."/>
            <person name="Lechner B.E."/>
            <person name="Liimatainen K."/>
            <person name="Lipzen A."/>
            <person name="Lukacs Z."/>
            <person name="Mihaltcheva S."/>
            <person name="Morgado L.N."/>
            <person name="Niskanen T."/>
            <person name="Noordeloos M.E."/>
            <person name="Ohm R.A."/>
            <person name="Ortiz-Santana B."/>
            <person name="Ovrebo C."/>
            <person name="Racz N."/>
            <person name="Riley R."/>
            <person name="Savchenko A."/>
            <person name="Shiryaev A."/>
            <person name="Soop K."/>
            <person name="Spirin V."/>
            <person name="Szebenyi C."/>
            <person name="Tomsovsky M."/>
            <person name="Tulloss R.E."/>
            <person name="Uehling J."/>
            <person name="Grigoriev I.V."/>
            <person name="Vagvolgyi C."/>
            <person name="Papp T."/>
            <person name="Martin F.M."/>
            <person name="Miettinen O."/>
            <person name="Hibbett D.S."/>
            <person name="Nagy L.G."/>
        </authorList>
    </citation>
    <scope>NUCLEOTIDE SEQUENCE [LARGE SCALE GENOMIC DNA]</scope>
    <source>
        <strain evidence="1 2">HHB13444</strain>
    </source>
</reference>
<feature type="non-terminal residue" evidence="1">
    <location>
        <position position="1"/>
    </location>
</feature>
<dbReference type="EMBL" id="ML211038">
    <property type="protein sequence ID" value="TFK90724.1"/>
    <property type="molecule type" value="Genomic_DNA"/>
</dbReference>
<sequence length="76" mass="8249">AGFDSLFPPLEGLIAPALRYRLERGHKVGLLTLCLAVGPVRSEDGTDEEHVKYLGQLEGLVGQRVVSDSSLRSFVI</sequence>
<dbReference type="Proteomes" id="UP000308197">
    <property type="component" value="Unassembled WGS sequence"/>
</dbReference>
<accession>A0A5C3PLQ2</accession>
<dbReference type="AlphaFoldDB" id="A0A5C3PLQ2"/>
<name>A0A5C3PLQ2_9APHY</name>
<gene>
    <name evidence="1" type="ORF">K466DRAFT_660612</name>
</gene>
<dbReference type="InParanoid" id="A0A5C3PLQ2"/>
<keyword evidence="2" id="KW-1185">Reference proteome</keyword>